<protein>
    <submittedName>
        <fullName evidence="1">Uncharacterized protein</fullName>
    </submittedName>
</protein>
<reference evidence="1 2" key="1">
    <citation type="journal article" date="2020" name="Sci. Rep.">
        <title>A novel cyanobacterial geosmin producer, revising GeoA distribution and dispersion patterns in Bacteria.</title>
        <authorList>
            <person name="Churro C."/>
            <person name="Semedo-Aguiar A.P."/>
            <person name="Silva A.D."/>
            <person name="Pereira-Leal J.B."/>
            <person name="Leite R.B."/>
        </authorList>
    </citation>
    <scope>NUCLEOTIDE SEQUENCE [LARGE SCALE GENOMIC DNA]</scope>
    <source>
        <strain evidence="1 2">IPMA8</strain>
    </source>
</reference>
<comment type="caution">
    <text evidence="1">The sequence shown here is derived from an EMBL/GenBank/DDBJ whole genome shotgun (WGS) entry which is preliminary data.</text>
</comment>
<organism evidence="1 2">
    <name type="scientific">Microcoleus asticus IPMA8</name>
    <dbReference type="NCBI Taxonomy" id="2563858"/>
    <lineage>
        <taxon>Bacteria</taxon>
        <taxon>Bacillati</taxon>
        <taxon>Cyanobacteriota</taxon>
        <taxon>Cyanophyceae</taxon>
        <taxon>Oscillatoriophycideae</taxon>
        <taxon>Oscillatoriales</taxon>
        <taxon>Microcoleaceae</taxon>
        <taxon>Microcoleus</taxon>
        <taxon>Microcoleus asticus</taxon>
    </lineage>
</organism>
<evidence type="ECO:0000313" key="1">
    <source>
        <dbReference type="EMBL" id="NQE35072.1"/>
    </source>
</evidence>
<name>A0ABX2CZ97_9CYAN</name>
<dbReference type="Proteomes" id="UP000702425">
    <property type="component" value="Unassembled WGS sequence"/>
</dbReference>
<evidence type="ECO:0000313" key="2">
    <source>
        <dbReference type="Proteomes" id="UP000702425"/>
    </source>
</evidence>
<proteinExistence type="predicted"/>
<keyword evidence="2" id="KW-1185">Reference proteome</keyword>
<gene>
    <name evidence="1" type="ORF">E5S67_02801</name>
</gene>
<sequence>MENFLASELANKLTGAAVAVGEHKNGIDD</sequence>
<dbReference type="EMBL" id="SRRZ01000046">
    <property type="protein sequence ID" value="NQE35072.1"/>
    <property type="molecule type" value="Genomic_DNA"/>
</dbReference>
<accession>A0ABX2CZ97</accession>